<feature type="transmembrane region" description="Helical" evidence="2">
    <location>
        <begin position="113"/>
        <end position="138"/>
    </location>
</feature>
<keyword evidence="2" id="KW-1133">Transmembrane helix</keyword>
<dbReference type="GO" id="GO:0001782">
    <property type="term" value="P:B cell homeostasis"/>
    <property type="evidence" value="ECO:0007669"/>
    <property type="project" value="TreeGrafter"/>
</dbReference>
<evidence type="ECO:0000313" key="6">
    <source>
        <dbReference type="RefSeq" id="XP_028264153.1"/>
    </source>
</evidence>
<dbReference type="GeneID" id="114437569"/>
<dbReference type="GO" id="GO:0030889">
    <property type="term" value="P:negative regulation of B cell proliferation"/>
    <property type="evidence" value="ECO:0007669"/>
    <property type="project" value="TreeGrafter"/>
</dbReference>
<proteinExistence type="predicted"/>
<keyword evidence="2" id="KW-0812">Transmembrane</keyword>
<dbReference type="Proteomes" id="UP000515145">
    <property type="component" value="Chromosome 6"/>
</dbReference>
<evidence type="ECO:0000256" key="1">
    <source>
        <dbReference type="SAM" id="MobiDB-lite"/>
    </source>
</evidence>
<dbReference type="PANTHER" id="PTHR15511:SF2">
    <property type="entry name" value="TUMOR NECROSIS FACTOR RECEPTOR SUPERFAMILY MEMBER 13B"/>
    <property type="match status" value="1"/>
</dbReference>
<evidence type="ECO:0000313" key="4">
    <source>
        <dbReference type="Proteomes" id="UP000515145"/>
    </source>
</evidence>
<dbReference type="PANTHER" id="PTHR15511">
    <property type="entry name" value="TUMOR NECROSIS FACTOR RECEPTOR SUPERFAMILY MEMBER 13B"/>
    <property type="match status" value="1"/>
</dbReference>
<dbReference type="OrthoDB" id="9934669at2759"/>
<accession>A0A6P7IEY3</accession>
<keyword evidence="2" id="KW-0472">Membrane</keyword>
<dbReference type="SUPFAM" id="SSF57586">
    <property type="entry name" value="TNF receptor-like"/>
    <property type="match status" value="1"/>
</dbReference>
<keyword evidence="4" id="KW-1185">Reference proteome</keyword>
<keyword evidence="5 6" id="KW-0675">Receptor</keyword>
<sequence length="259" mass="28856">MGMVKKCLDSEYWDHLVKHCMDCHTACQYQPVISKCTNYCASAKCKALPGHQYDRLLKKCVNCTEICGRHLAECTEHCQTLPTPMTTKNLIEVTTLAQTSKVPTSRALENSALLLYSLLAVCIVLLFSNLFIALVVFVRGRRTKASKRGSIESTEHKHKGEVPPEQDVRLPGSQLGPYCPTNTEPTDDCSPTETCVCVHCFPDLKALSQVNDRSPRAPSSTYQHNVLHRAQVQNGSLAYRTEENFHNYRLAAQEEAAVG</sequence>
<dbReference type="InterPro" id="IPR001368">
    <property type="entry name" value="TNFR/NGFR_Cys_rich_reg"/>
</dbReference>
<feature type="compositionally biased region" description="Basic and acidic residues" evidence="1">
    <location>
        <begin position="149"/>
        <end position="168"/>
    </location>
</feature>
<feature type="region of interest" description="Disordered" evidence="1">
    <location>
        <begin position="146"/>
        <end position="171"/>
    </location>
</feature>
<dbReference type="Pfam" id="PF09305">
    <property type="entry name" value="TACI-CRD2"/>
    <property type="match status" value="1"/>
</dbReference>
<evidence type="ECO:0000256" key="2">
    <source>
        <dbReference type="SAM" id="Phobius"/>
    </source>
</evidence>
<dbReference type="GO" id="GO:0002244">
    <property type="term" value="P:hematopoietic progenitor cell differentiation"/>
    <property type="evidence" value="ECO:0007669"/>
    <property type="project" value="TreeGrafter"/>
</dbReference>
<dbReference type="RefSeq" id="XP_028264152.1">
    <property type="nucleotide sequence ID" value="XM_028408351.1"/>
</dbReference>
<evidence type="ECO:0000259" key="3">
    <source>
        <dbReference type="PROSITE" id="PS00652"/>
    </source>
</evidence>
<organism evidence="4 6">
    <name type="scientific">Parambassis ranga</name>
    <name type="common">Indian glassy fish</name>
    <dbReference type="NCBI Taxonomy" id="210632"/>
    <lineage>
        <taxon>Eukaryota</taxon>
        <taxon>Metazoa</taxon>
        <taxon>Chordata</taxon>
        <taxon>Craniata</taxon>
        <taxon>Vertebrata</taxon>
        <taxon>Euteleostomi</taxon>
        <taxon>Actinopterygii</taxon>
        <taxon>Neopterygii</taxon>
        <taxon>Teleostei</taxon>
        <taxon>Neoteleostei</taxon>
        <taxon>Acanthomorphata</taxon>
        <taxon>Ovalentaria</taxon>
        <taxon>Ambassidae</taxon>
        <taxon>Parambassis</taxon>
    </lineage>
</organism>
<dbReference type="InterPro" id="IPR022317">
    <property type="entry name" value="TNFR_13B"/>
</dbReference>
<dbReference type="Gene3D" id="4.10.1290.10">
    <property type="entry name" value="Tumor necrosis factor receptor superfamily"/>
    <property type="match status" value="2"/>
</dbReference>
<dbReference type="InterPro" id="IPR015384">
    <property type="entry name" value="TACI_Cys-rich-dom"/>
</dbReference>
<dbReference type="GO" id="GO:0005886">
    <property type="term" value="C:plasma membrane"/>
    <property type="evidence" value="ECO:0007669"/>
    <property type="project" value="InterPro"/>
</dbReference>
<name>A0A6P7IEY3_9TELE</name>
<dbReference type="PROSITE" id="PS00652">
    <property type="entry name" value="TNFR_NGFR_1"/>
    <property type="match status" value="1"/>
</dbReference>
<feature type="domain" description="TNFR-Cys" evidence="3">
    <location>
        <begin position="7"/>
        <end position="45"/>
    </location>
</feature>
<dbReference type="CTD" id="23495"/>
<evidence type="ECO:0000313" key="5">
    <source>
        <dbReference type="RefSeq" id="XP_028264152.1"/>
    </source>
</evidence>
<dbReference type="RefSeq" id="XP_028264153.1">
    <property type="nucleotide sequence ID" value="XM_028408352.1"/>
</dbReference>
<gene>
    <name evidence="5 6" type="primary">tnfrsf13b</name>
</gene>
<protein>
    <submittedName>
        <fullName evidence="5 6">Tumor necrosis factor receptor superfamily member 13B</fullName>
    </submittedName>
</protein>
<dbReference type="AlphaFoldDB" id="A0A6P7IEY3"/>
<reference evidence="5 6" key="1">
    <citation type="submission" date="2025-04" db="UniProtKB">
        <authorList>
            <consortium name="RefSeq"/>
        </authorList>
    </citation>
    <scope>IDENTIFICATION</scope>
</reference>